<accession>A0ACB8XP78</accession>
<sequence>MREDHHDIQTPKKEHLPASSNRKAKLINDPSKKLHQQQQQKSIKKNLSPVFTAVTEDDAASNLSEKESIEKISSISKSVDADESNVEISETSLNSNQTLVSDDVVVLQHPEESIGISPISEAFVFDKDQSSKSIETYIVSLNQFVSPSSMMVGSVETTPFSSSLFAKTTPLSSISTVEMSPSSSPITAEPAAAFVTTEETDSFNPGSLVKHLRESMSQVLHSANIDPRYQKLLDVLVKMVIQEFFSFDEEKDMVVELFSKKVKTLLLSFLLCILVVSSGFILFSDVQSSYYGSPPT</sequence>
<reference evidence="2" key="1">
    <citation type="journal article" date="2022" name="Mol. Ecol. Resour.">
        <title>The genomes of chicory, endive, great burdock and yacon provide insights into Asteraceae palaeo-polyploidization history and plant inulin production.</title>
        <authorList>
            <person name="Fan W."/>
            <person name="Wang S."/>
            <person name="Wang H."/>
            <person name="Wang A."/>
            <person name="Jiang F."/>
            <person name="Liu H."/>
            <person name="Zhao H."/>
            <person name="Xu D."/>
            <person name="Zhang Y."/>
        </authorList>
    </citation>
    <scope>NUCLEOTIDE SEQUENCE [LARGE SCALE GENOMIC DNA]</scope>
    <source>
        <strain evidence="2">cv. Niubang</strain>
    </source>
</reference>
<evidence type="ECO:0000313" key="2">
    <source>
        <dbReference type="Proteomes" id="UP001055879"/>
    </source>
</evidence>
<protein>
    <submittedName>
        <fullName evidence="1">Uncharacterized protein</fullName>
    </submittedName>
</protein>
<proteinExistence type="predicted"/>
<organism evidence="1 2">
    <name type="scientific">Arctium lappa</name>
    <name type="common">Greater burdock</name>
    <name type="synonym">Lappa major</name>
    <dbReference type="NCBI Taxonomy" id="4217"/>
    <lineage>
        <taxon>Eukaryota</taxon>
        <taxon>Viridiplantae</taxon>
        <taxon>Streptophyta</taxon>
        <taxon>Embryophyta</taxon>
        <taxon>Tracheophyta</taxon>
        <taxon>Spermatophyta</taxon>
        <taxon>Magnoliopsida</taxon>
        <taxon>eudicotyledons</taxon>
        <taxon>Gunneridae</taxon>
        <taxon>Pentapetalae</taxon>
        <taxon>asterids</taxon>
        <taxon>campanulids</taxon>
        <taxon>Asterales</taxon>
        <taxon>Asteraceae</taxon>
        <taxon>Carduoideae</taxon>
        <taxon>Cardueae</taxon>
        <taxon>Arctiinae</taxon>
        <taxon>Arctium</taxon>
    </lineage>
</organism>
<comment type="caution">
    <text evidence="1">The sequence shown here is derived from an EMBL/GenBank/DDBJ whole genome shotgun (WGS) entry which is preliminary data.</text>
</comment>
<dbReference type="EMBL" id="CM042062">
    <property type="protein sequence ID" value="KAI3669594.1"/>
    <property type="molecule type" value="Genomic_DNA"/>
</dbReference>
<name>A0ACB8XP78_ARCLA</name>
<reference evidence="1 2" key="2">
    <citation type="journal article" date="2022" name="Mol. Ecol. Resour.">
        <title>The genomes of chicory, endive, great burdock and yacon provide insights into Asteraceae paleo-polyploidization history and plant inulin production.</title>
        <authorList>
            <person name="Fan W."/>
            <person name="Wang S."/>
            <person name="Wang H."/>
            <person name="Wang A."/>
            <person name="Jiang F."/>
            <person name="Liu H."/>
            <person name="Zhao H."/>
            <person name="Xu D."/>
            <person name="Zhang Y."/>
        </authorList>
    </citation>
    <scope>NUCLEOTIDE SEQUENCE [LARGE SCALE GENOMIC DNA]</scope>
    <source>
        <strain evidence="2">cv. Niubang</strain>
    </source>
</reference>
<gene>
    <name evidence="1" type="ORF">L6452_40866</name>
</gene>
<dbReference type="Proteomes" id="UP001055879">
    <property type="component" value="Linkage Group LG16"/>
</dbReference>
<keyword evidence="2" id="KW-1185">Reference proteome</keyword>
<evidence type="ECO:0000313" key="1">
    <source>
        <dbReference type="EMBL" id="KAI3669594.1"/>
    </source>
</evidence>